<dbReference type="CDD" id="cd06558">
    <property type="entry name" value="crotonase-like"/>
    <property type="match status" value="1"/>
</dbReference>
<dbReference type="InterPro" id="IPR029045">
    <property type="entry name" value="ClpP/crotonase-like_dom_sf"/>
</dbReference>
<dbReference type="PANTHER" id="PTHR11941">
    <property type="entry name" value="ENOYL-COA HYDRATASE-RELATED"/>
    <property type="match status" value="1"/>
</dbReference>
<reference evidence="1 2" key="1">
    <citation type="submission" date="2024-03" db="EMBL/GenBank/DDBJ databases">
        <authorList>
            <person name="Jo J.-H."/>
        </authorList>
    </citation>
    <scope>NUCLEOTIDE SEQUENCE [LARGE SCALE GENOMIC DNA]</scope>
    <source>
        <strain evidence="1 2">PS1R-30</strain>
    </source>
</reference>
<evidence type="ECO:0000313" key="2">
    <source>
        <dbReference type="Proteomes" id="UP001361239"/>
    </source>
</evidence>
<dbReference type="Pfam" id="PF00378">
    <property type="entry name" value="ECH_1"/>
    <property type="match status" value="1"/>
</dbReference>
<dbReference type="Gene3D" id="3.90.226.10">
    <property type="entry name" value="2-enoyl-CoA Hydratase, Chain A, domain 1"/>
    <property type="match status" value="1"/>
</dbReference>
<organism evidence="1 2">
    <name type="scientific">Novosphingobium anseongense</name>
    <dbReference type="NCBI Taxonomy" id="3133436"/>
    <lineage>
        <taxon>Bacteria</taxon>
        <taxon>Pseudomonadati</taxon>
        <taxon>Pseudomonadota</taxon>
        <taxon>Alphaproteobacteria</taxon>
        <taxon>Sphingomonadales</taxon>
        <taxon>Sphingomonadaceae</taxon>
        <taxon>Novosphingobium</taxon>
    </lineage>
</organism>
<evidence type="ECO:0000313" key="1">
    <source>
        <dbReference type="EMBL" id="MEJ5975664.1"/>
    </source>
</evidence>
<dbReference type="PANTHER" id="PTHR11941:SF54">
    <property type="entry name" value="ENOYL-COA HYDRATASE, MITOCHONDRIAL"/>
    <property type="match status" value="1"/>
</dbReference>
<proteinExistence type="predicted"/>
<dbReference type="RefSeq" id="WP_339585596.1">
    <property type="nucleotide sequence ID" value="NZ_JBBHJZ010000001.1"/>
</dbReference>
<keyword evidence="2" id="KW-1185">Reference proteome</keyword>
<protein>
    <submittedName>
        <fullName evidence="1">Crotonase/enoyl-CoA hydratase family protein</fullName>
    </submittedName>
</protein>
<dbReference type="InterPro" id="IPR001753">
    <property type="entry name" value="Enoyl-CoA_hydra/iso"/>
</dbReference>
<sequence>MDRLSGDLDRRTEQDGADDALAIPLTNDVELLLERSERRLAVPERLLALEELDVLYDETKQALWTFMRPKDRPSFTRTMLTDFEAWQSLIKQGFGPERLPLRYLILGSRAPGVFCFGGDLALFHQLIRERDREALAAYGYRCVEILDRNMHALDLPMLTIGLVQGQALGGGFESLLSFDFIIAERGSTFGLPEVTFGLFPGMGAHAILSRKLGAAMADRIILSNETYSAEEMYDLGIVYQLAPAGEGVAAVRDFMAKTDRRHAGVVNARRATRVANPIEMSEYYRIVDLWADAALQLREQDLKLMQRLASAQAQKAMLARAS</sequence>
<dbReference type="Gene3D" id="6.20.390.30">
    <property type="match status" value="1"/>
</dbReference>
<gene>
    <name evidence="1" type="ORF">WG901_03395</name>
</gene>
<dbReference type="NCBIfam" id="NF006452">
    <property type="entry name" value="PRK08788.1"/>
    <property type="match status" value="1"/>
</dbReference>
<dbReference type="SUPFAM" id="SSF52096">
    <property type="entry name" value="ClpP/crotonase"/>
    <property type="match status" value="1"/>
</dbReference>
<accession>A0ABU8RS82</accession>
<comment type="caution">
    <text evidence="1">The sequence shown here is derived from an EMBL/GenBank/DDBJ whole genome shotgun (WGS) entry which is preliminary data.</text>
</comment>
<dbReference type="Proteomes" id="UP001361239">
    <property type="component" value="Unassembled WGS sequence"/>
</dbReference>
<name>A0ABU8RS82_9SPHN</name>
<dbReference type="EMBL" id="JBBHJZ010000001">
    <property type="protein sequence ID" value="MEJ5975664.1"/>
    <property type="molecule type" value="Genomic_DNA"/>
</dbReference>